<dbReference type="SUPFAM" id="SSF47413">
    <property type="entry name" value="lambda repressor-like DNA-binding domains"/>
    <property type="match status" value="1"/>
</dbReference>
<accession>T4VG87</accession>
<dbReference type="PATRIC" id="fig|1233171.3.peg.1564"/>
<reference evidence="3 4" key="1">
    <citation type="submission" date="2013-06" db="EMBL/GenBank/DDBJ databases">
        <authorList>
            <person name="Walk S."/>
            <person name="Aronoff D."/>
            <person name="Young V.Y."/>
            <person name="Marsh J."/>
            <person name="Harrison L."/>
            <person name="Daugherty S.C."/>
            <person name="Shefchek K.A."/>
            <person name="Hine E.E."/>
            <person name="Tallon L.J."/>
            <person name="Sadzewicz L.K."/>
            <person name="Rasko D.A."/>
        </authorList>
    </citation>
    <scope>NUCLEOTIDE SEQUENCE [LARGE SCALE GENOMIC DNA]</scope>
    <source>
        <strain evidence="3 4">ATCC 638</strain>
    </source>
</reference>
<dbReference type="Pfam" id="PF01381">
    <property type="entry name" value="HTH_3"/>
    <property type="match status" value="1"/>
</dbReference>
<evidence type="ECO:0000313" key="4">
    <source>
        <dbReference type="Proteomes" id="UP000015688"/>
    </source>
</evidence>
<evidence type="ECO:0000259" key="2">
    <source>
        <dbReference type="PROSITE" id="PS50943"/>
    </source>
</evidence>
<sequence length="150" mass="17666">MDSFGKRFKEERLLKRLTQEQLGDKFHVKKSSISRYENDKQMPEVSLLKQFATFFGVSIDYLLCKTDDKSETENCSSIKNSDCNEIKKVNKFETAQEALEFILQQPSLMNYGVPDLTDEELVEFANDLLQHIEYLSFKYRQDKDKQNKDK</sequence>
<dbReference type="SMART" id="SM00530">
    <property type="entry name" value="HTH_XRE"/>
    <property type="match status" value="1"/>
</dbReference>
<dbReference type="InterPro" id="IPR001387">
    <property type="entry name" value="Cro/C1-type_HTH"/>
</dbReference>
<dbReference type="Gene3D" id="1.10.260.40">
    <property type="entry name" value="lambda repressor-like DNA-binding domains"/>
    <property type="match status" value="1"/>
</dbReference>
<dbReference type="PANTHER" id="PTHR46558:SF13">
    <property type="entry name" value="HTH-TYPE TRANSCRIPTIONAL REGULATOR IMMR"/>
    <property type="match status" value="1"/>
</dbReference>
<protein>
    <submittedName>
        <fullName evidence="3">Helix-turn-helix family protein</fullName>
    </submittedName>
</protein>
<dbReference type="EMBL" id="AVNC01000015">
    <property type="protein sequence ID" value="EQK42729.1"/>
    <property type="molecule type" value="Genomic_DNA"/>
</dbReference>
<name>T4VG87_PARBF</name>
<dbReference type="GeneID" id="67472522"/>
<feature type="domain" description="HTH cro/C1-type" evidence="2">
    <location>
        <begin position="8"/>
        <end position="62"/>
    </location>
</feature>
<dbReference type="RefSeq" id="WP_021432844.1">
    <property type="nucleotide sequence ID" value="NZ_AVNC01000015.1"/>
</dbReference>
<dbReference type="AlphaFoldDB" id="T4VG87"/>
<evidence type="ECO:0000313" key="3">
    <source>
        <dbReference type="EMBL" id="EQK42729.1"/>
    </source>
</evidence>
<organism evidence="3 4">
    <name type="scientific">Paraclostridium bifermentans ATCC 638 = DSM 14991</name>
    <dbReference type="NCBI Taxonomy" id="1233171"/>
    <lineage>
        <taxon>Bacteria</taxon>
        <taxon>Bacillati</taxon>
        <taxon>Bacillota</taxon>
        <taxon>Clostridia</taxon>
        <taxon>Peptostreptococcales</taxon>
        <taxon>Peptostreptococcaceae</taxon>
        <taxon>Paraclostridium</taxon>
    </lineage>
</organism>
<comment type="caution">
    <text evidence="3">The sequence shown here is derived from an EMBL/GenBank/DDBJ whole genome shotgun (WGS) entry which is preliminary data.</text>
</comment>
<proteinExistence type="predicted"/>
<dbReference type="Proteomes" id="UP000015688">
    <property type="component" value="Unassembled WGS sequence"/>
</dbReference>
<keyword evidence="1" id="KW-0238">DNA-binding</keyword>
<dbReference type="InterPro" id="IPR010982">
    <property type="entry name" value="Lambda_DNA-bd_dom_sf"/>
</dbReference>
<dbReference type="PANTHER" id="PTHR46558">
    <property type="entry name" value="TRACRIPTIONAL REGULATORY PROTEIN-RELATED-RELATED"/>
    <property type="match status" value="1"/>
</dbReference>
<dbReference type="PROSITE" id="PS50943">
    <property type="entry name" value="HTH_CROC1"/>
    <property type="match status" value="1"/>
</dbReference>
<dbReference type="GO" id="GO:0003677">
    <property type="term" value="F:DNA binding"/>
    <property type="evidence" value="ECO:0007669"/>
    <property type="project" value="UniProtKB-KW"/>
</dbReference>
<dbReference type="CDD" id="cd00093">
    <property type="entry name" value="HTH_XRE"/>
    <property type="match status" value="1"/>
</dbReference>
<evidence type="ECO:0000256" key="1">
    <source>
        <dbReference type="ARBA" id="ARBA00023125"/>
    </source>
</evidence>
<gene>
    <name evidence="3" type="ORF">C672_1673</name>
</gene>